<dbReference type="Pfam" id="PF02951">
    <property type="entry name" value="GSH-S_N"/>
    <property type="match status" value="1"/>
</dbReference>
<keyword evidence="13" id="KW-1185">Reference proteome</keyword>
<evidence type="ECO:0000313" key="12">
    <source>
        <dbReference type="EMBL" id="MQX36259.1"/>
    </source>
</evidence>
<dbReference type="NCBIfam" id="NF003573">
    <property type="entry name" value="PRK05246.1"/>
    <property type="match status" value="1"/>
</dbReference>
<evidence type="ECO:0000256" key="1">
    <source>
        <dbReference type="ARBA" id="ARBA00001936"/>
    </source>
</evidence>
<dbReference type="InterPro" id="IPR004218">
    <property type="entry name" value="GSHS_ATP-bd"/>
</dbReference>
<dbReference type="Gene3D" id="3.40.50.20">
    <property type="match status" value="1"/>
</dbReference>
<evidence type="ECO:0000313" key="13">
    <source>
        <dbReference type="Proteomes" id="UP000434582"/>
    </source>
</evidence>
<dbReference type="OrthoDB" id="9785415at2"/>
<evidence type="ECO:0000256" key="4">
    <source>
        <dbReference type="ARBA" id="ARBA00022684"/>
    </source>
</evidence>
<comment type="pathway">
    <text evidence="10">Sulfur metabolism; glutathione biosynthesis; glutathione from L-cysteine and L-glutamate: step 2/2.</text>
</comment>
<comment type="caution">
    <text evidence="12">The sequence shown here is derived from an EMBL/GenBank/DDBJ whole genome shotgun (WGS) entry which is preliminary data.</text>
</comment>
<feature type="domain" description="ATP-grasp" evidence="11">
    <location>
        <begin position="125"/>
        <end position="313"/>
    </location>
</feature>
<reference evidence="12 13" key="1">
    <citation type="submission" date="2019-10" db="EMBL/GenBank/DDBJ databases">
        <title>Draft whole-genome sequence of the purple nonsulfur photosynthetic bacterium Roseospira navarrensis DSM 15114.</title>
        <authorList>
            <person name="Kyndt J.A."/>
            <person name="Meyer T.E."/>
        </authorList>
    </citation>
    <scope>NUCLEOTIDE SEQUENCE [LARGE SCALE GENOMIC DNA]</scope>
    <source>
        <strain evidence="12 13">DSM 15114</strain>
    </source>
</reference>
<keyword evidence="3 10" id="KW-0436">Ligase</keyword>
<evidence type="ECO:0000256" key="9">
    <source>
        <dbReference type="ARBA" id="ARBA00023211"/>
    </source>
</evidence>
<dbReference type="Pfam" id="PF02955">
    <property type="entry name" value="GSH-S_ATP"/>
    <property type="match status" value="1"/>
</dbReference>
<protein>
    <recommendedName>
        <fullName evidence="10">Glutathione synthetase</fullName>
        <ecNumber evidence="10">6.3.2.3</ecNumber>
    </recommendedName>
    <alternativeName>
        <fullName evidence="10">GSH synthetase</fullName>
        <shortName evidence="10">GSH-S</shortName>
        <shortName evidence="10">GSHase</shortName>
    </alternativeName>
    <alternativeName>
        <fullName evidence="10">Glutathione synthase</fullName>
    </alternativeName>
</protein>
<comment type="cofactor">
    <cofactor evidence="2">
        <name>Mg(2+)</name>
        <dbReference type="ChEBI" id="CHEBI:18420"/>
    </cofactor>
</comment>
<keyword evidence="9" id="KW-0464">Manganese</keyword>
<dbReference type="PANTHER" id="PTHR21621:SF4">
    <property type="entry name" value="GLUTATHIONE SYNTHETASE"/>
    <property type="match status" value="1"/>
</dbReference>
<evidence type="ECO:0000259" key="11">
    <source>
        <dbReference type="PROSITE" id="PS50975"/>
    </source>
</evidence>
<evidence type="ECO:0000256" key="8">
    <source>
        <dbReference type="ARBA" id="ARBA00022842"/>
    </source>
</evidence>
<dbReference type="PANTHER" id="PTHR21621">
    <property type="entry name" value="RIBOSOMAL PROTEIN S6 MODIFICATION PROTEIN"/>
    <property type="match status" value="1"/>
</dbReference>
<comment type="catalytic activity">
    <reaction evidence="10">
        <text>gamma-L-glutamyl-L-cysteine + glycine + ATP = glutathione + ADP + phosphate + H(+)</text>
        <dbReference type="Rhea" id="RHEA:13557"/>
        <dbReference type="ChEBI" id="CHEBI:15378"/>
        <dbReference type="ChEBI" id="CHEBI:30616"/>
        <dbReference type="ChEBI" id="CHEBI:43474"/>
        <dbReference type="ChEBI" id="CHEBI:57305"/>
        <dbReference type="ChEBI" id="CHEBI:57925"/>
        <dbReference type="ChEBI" id="CHEBI:58173"/>
        <dbReference type="ChEBI" id="CHEBI:456216"/>
        <dbReference type="EC" id="6.3.2.3"/>
    </reaction>
</comment>
<dbReference type="GO" id="GO:0046872">
    <property type="term" value="F:metal ion binding"/>
    <property type="evidence" value="ECO:0007669"/>
    <property type="project" value="UniProtKB-KW"/>
</dbReference>
<accession>A0A7X1ZDW6</accession>
<dbReference type="InterPro" id="IPR011761">
    <property type="entry name" value="ATP-grasp"/>
</dbReference>
<comment type="cofactor">
    <cofactor evidence="1">
        <name>Mn(2+)</name>
        <dbReference type="ChEBI" id="CHEBI:29035"/>
    </cofactor>
</comment>
<evidence type="ECO:0000256" key="5">
    <source>
        <dbReference type="ARBA" id="ARBA00022723"/>
    </source>
</evidence>
<dbReference type="AlphaFoldDB" id="A0A7X1ZDW6"/>
<dbReference type="PROSITE" id="PS50975">
    <property type="entry name" value="ATP_GRASP"/>
    <property type="match status" value="1"/>
</dbReference>
<dbReference type="InterPro" id="IPR006284">
    <property type="entry name" value="Glut_synth_pro"/>
</dbReference>
<evidence type="ECO:0000256" key="2">
    <source>
        <dbReference type="ARBA" id="ARBA00001946"/>
    </source>
</evidence>
<dbReference type="RefSeq" id="WP_153342570.1">
    <property type="nucleotide sequence ID" value="NZ_WIVE01000015.1"/>
</dbReference>
<sequence>MSLSVAIQMDPITHIDITADSTFVLALEAQARGHTLWHYGPRDLSFRDGKVLARARPMEVRRLAGDHFTLGDSAVLDLATVDVVLMRQDPPFDMAYITATHILDHIHPRTLVVNNPTEVRNAPEKLFVCRWPDLMPPTLVSGGLAEIKAFREVHKDIIVKPLFGNGGAGVFHLKPGDENLGALVEMFGSISREPLMVQRYLPEIRQGDKRIILVDGEPMGAINRIPADGEARSNMHVGGRPVATDLTARDREICAAIGPDLRDRGLIFVGIDVIGDHLTEINVTSPTGLQEVARLGGPRLEVALWDAIERRVMPTGG</sequence>
<dbReference type="NCBIfam" id="TIGR01380">
    <property type="entry name" value="glut_syn"/>
    <property type="match status" value="1"/>
</dbReference>
<dbReference type="Proteomes" id="UP000434582">
    <property type="component" value="Unassembled WGS sequence"/>
</dbReference>
<proteinExistence type="inferred from homology"/>
<evidence type="ECO:0000256" key="7">
    <source>
        <dbReference type="ARBA" id="ARBA00022840"/>
    </source>
</evidence>
<gene>
    <name evidence="10 12" type="primary">gshB</name>
    <name evidence="12" type="ORF">GHC57_06980</name>
</gene>
<dbReference type="UniPathway" id="UPA00142">
    <property type="reaction ID" value="UER00210"/>
</dbReference>
<evidence type="ECO:0000256" key="6">
    <source>
        <dbReference type="ARBA" id="ARBA00022741"/>
    </source>
</evidence>
<dbReference type="Gene3D" id="3.30.1490.20">
    <property type="entry name" value="ATP-grasp fold, A domain"/>
    <property type="match status" value="1"/>
</dbReference>
<dbReference type="EC" id="6.3.2.3" evidence="10"/>
<keyword evidence="8" id="KW-0460">Magnesium</keyword>
<dbReference type="GO" id="GO:0004363">
    <property type="term" value="F:glutathione synthase activity"/>
    <property type="evidence" value="ECO:0007669"/>
    <property type="project" value="UniProtKB-UniRule"/>
</dbReference>
<keyword evidence="4 10" id="KW-0317">Glutathione biosynthesis</keyword>
<evidence type="ECO:0000256" key="10">
    <source>
        <dbReference type="HAMAP-Rule" id="MF_00162"/>
    </source>
</evidence>
<dbReference type="SUPFAM" id="SSF52440">
    <property type="entry name" value="PreATP-grasp domain"/>
    <property type="match status" value="1"/>
</dbReference>
<name>A0A7X1ZDW6_9PROT</name>
<dbReference type="Gene3D" id="3.30.470.20">
    <property type="entry name" value="ATP-grasp fold, B domain"/>
    <property type="match status" value="1"/>
</dbReference>
<dbReference type="EMBL" id="WIVE01000015">
    <property type="protein sequence ID" value="MQX36259.1"/>
    <property type="molecule type" value="Genomic_DNA"/>
</dbReference>
<dbReference type="GO" id="GO:0005524">
    <property type="term" value="F:ATP binding"/>
    <property type="evidence" value="ECO:0007669"/>
    <property type="project" value="UniProtKB-UniRule"/>
</dbReference>
<keyword evidence="6 10" id="KW-0547">Nucleotide-binding</keyword>
<dbReference type="GO" id="GO:0005737">
    <property type="term" value="C:cytoplasm"/>
    <property type="evidence" value="ECO:0007669"/>
    <property type="project" value="TreeGrafter"/>
</dbReference>
<dbReference type="InterPro" id="IPR013815">
    <property type="entry name" value="ATP_grasp_subdomain_1"/>
</dbReference>
<organism evidence="12 13">
    <name type="scientific">Roseospira navarrensis</name>
    <dbReference type="NCBI Taxonomy" id="140058"/>
    <lineage>
        <taxon>Bacteria</taxon>
        <taxon>Pseudomonadati</taxon>
        <taxon>Pseudomonadota</taxon>
        <taxon>Alphaproteobacteria</taxon>
        <taxon>Rhodospirillales</taxon>
        <taxon>Rhodospirillaceae</taxon>
        <taxon>Roseospira</taxon>
    </lineage>
</organism>
<dbReference type="InterPro" id="IPR004215">
    <property type="entry name" value="GSHS_N"/>
</dbReference>
<dbReference type="HAMAP" id="MF_00162">
    <property type="entry name" value="GSH_S"/>
    <property type="match status" value="1"/>
</dbReference>
<comment type="similarity">
    <text evidence="10">Belongs to the prokaryotic GSH synthase family.</text>
</comment>
<evidence type="ECO:0000256" key="3">
    <source>
        <dbReference type="ARBA" id="ARBA00022598"/>
    </source>
</evidence>
<dbReference type="SUPFAM" id="SSF56059">
    <property type="entry name" value="Glutathione synthetase ATP-binding domain-like"/>
    <property type="match status" value="1"/>
</dbReference>
<keyword evidence="5" id="KW-0479">Metal-binding</keyword>
<keyword evidence="7 10" id="KW-0067">ATP-binding</keyword>
<dbReference type="InterPro" id="IPR016185">
    <property type="entry name" value="PreATP-grasp_dom_sf"/>
</dbReference>